<dbReference type="Gene3D" id="3.40.630.30">
    <property type="match status" value="1"/>
</dbReference>
<dbReference type="EMBL" id="JASJOS010000009">
    <property type="protein sequence ID" value="MDJ1482898.1"/>
    <property type="molecule type" value="Genomic_DNA"/>
</dbReference>
<organism evidence="2 3">
    <name type="scientific">Xanthocytophaga flava</name>
    <dbReference type="NCBI Taxonomy" id="3048013"/>
    <lineage>
        <taxon>Bacteria</taxon>
        <taxon>Pseudomonadati</taxon>
        <taxon>Bacteroidota</taxon>
        <taxon>Cytophagia</taxon>
        <taxon>Cytophagales</taxon>
        <taxon>Rhodocytophagaceae</taxon>
        <taxon>Xanthocytophaga</taxon>
    </lineage>
</organism>
<name>A0AAE3UA36_9BACT</name>
<dbReference type="Pfam" id="PF13508">
    <property type="entry name" value="Acetyltransf_7"/>
    <property type="match status" value="1"/>
</dbReference>
<dbReference type="SUPFAM" id="SSF55729">
    <property type="entry name" value="Acyl-CoA N-acyltransferases (Nat)"/>
    <property type="match status" value="1"/>
</dbReference>
<dbReference type="Proteomes" id="UP001241110">
    <property type="component" value="Unassembled WGS sequence"/>
</dbReference>
<feature type="domain" description="N-acetyltransferase" evidence="1">
    <location>
        <begin position="107"/>
        <end position="239"/>
    </location>
</feature>
<gene>
    <name evidence="2" type="ORF">QNI16_20520</name>
</gene>
<sequence>MDEPIVKNLYEFWTHIGQLTHTLKKTTLCSAVSVPHSDWPNRIFDFEASKLVIDEIRQLSHAGELPGIITIQKPNILNDNPNFDFLSGQRNMAIDLRSLEAKPTDTTTIRQVKTDAESIAFAKTASESFRYHVGDHVISTIVSQSEQIRVFIYTEENESIGCGIVFFDSDNNAGLHMIGTTPNGRGKGIATTMTRYLLQEAKANGSIYCVLHASLMGEPIYKKLGFTAYGEIETYRIRK</sequence>
<comment type="caution">
    <text evidence="2">The sequence shown here is derived from an EMBL/GenBank/DDBJ whole genome shotgun (WGS) entry which is preliminary data.</text>
</comment>
<dbReference type="GO" id="GO:0016747">
    <property type="term" value="F:acyltransferase activity, transferring groups other than amino-acyl groups"/>
    <property type="evidence" value="ECO:0007669"/>
    <property type="project" value="InterPro"/>
</dbReference>
<dbReference type="AlphaFoldDB" id="A0AAE3UA36"/>
<dbReference type="PANTHER" id="PTHR42791:SF1">
    <property type="entry name" value="N-ACETYLTRANSFERASE DOMAIN-CONTAINING PROTEIN"/>
    <property type="match status" value="1"/>
</dbReference>
<accession>A0AAE3UA36</accession>
<evidence type="ECO:0000313" key="2">
    <source>
        <dbReference type="EMBL" id="MDJ1482898.1"/>
    </source>
</evidence>
<protein>
    <submittedName>
        <fullName evidence="2">GNAT family N-acetyltransferase</fullName>
    </submittedName>
</protein>
<reference evidence="2" key="1">
    <citation type="submission" date="2023-05" db="EMBL/GenBank/DDBJ databases">
        <authorList>
            <person name="Zhang X."/>
        </authorList>
    </citation>
    <scope>NUCLEOTIDE SEQUENCE</scope>
    <source>
        <strain evidence="2">YF14B1</strain>
    </source>
</reference>
<proteinExistence type="predicted"/>
<dbReference type="PROSITE" id="PS51186">
    <property type="entry name" value="GNAT"/>
    <property type="match status" value="1"/>
</dbReference>
<dbReference type="InterPro" id="IPR000182">
    <property type="entry name" value="GNAT_dom"/>
</dbReference>
<evidence type="ECO:0000313" key="3">
    <source>
        <dbReference type="Proteomes" id="UP001241110"/>
    </source>
</evidence>
<dbReference type="CDD" id="cd04301">
    <property type="entry name" value="NAT_SF"/>
    <property type="match status" value="1"/>
</dbReference>
<dbReference type="InterPro" id="IPR052523">
    <property type="entry name" value="Trichothecene_AcTrans"/>
</dbReference>
<evidence type="ECO:0000259" key="1">
    <source>
        <dbReference type="PROSITE" id="PS51186"/>
    </source>
</evidence>
<dbReference type="RefSeq" id="WP_313982301.1">
    <property type="nucleotide sequence ID" value="NZ_JASJOS010000009.1"/>
</dbReference>
<dbReference type="PANTHER" id="PTHR42791">
    <property type="entry name" value="GNAT FAMILY ACETYLTRANSFERASE"/>
    <property type="match status" value="1"/>
</dbReference>
<dbReference type="InterPro" id="IPR016181">
    <property type="entry name" value="Acyl_CoA_acyltransferase"/>
</dbReference>